<dbReference type="InterPro" id="IPR036322">
    <property type="entry name" value="WD40_repeat_dom_sf"/>
</dbReference>
<gene>
    <name evidence="5" type="ORF">Ae201684_013985</name>
</gene>
<dbReference type="SUPFAM" id="SSF50978">
    <property type="entry name" value="WD40 repeat-like"/>
    <property type="match status" value="2"/>
</dbReference>
<evidence type="ECO:0000256" key="1">
    <source>
        <dbReference type="ARBA" id="ARBA00022737"/>
    </source>
</evidence>
<feature type="domain" description="EF-hand" evidence="4">
    <location>
        <begin position="1456"/>
        <end position="1491"/>
    </location>
</feature>
<dbReference type="InterPro" id="IPR015943">
    <property type="entry name" value="WD40/YVTN_repeat-like_dom_sf"/>
</dbReference>
<dbReference type="InterPro" id="IPR011992">
    <property type="entry name" value="EF-hand-dom_pair"/>
</dbReference>
<dbReference type="Pfam" id="PF00400">
    <property type="entry name" value="WD40"/>
    <property type="match status" value="2"/>
</dbReference>
<evidence type="ECO:0000256" key="3">
    <source>
        <dbReference type="SAM" id="MobiDB-lite"/>
    </source>
</evidence>
<keyword evidence="1" id="KW-0677">Repeat</keyword>
<dbReference type="InterPro" id="IPR051242">
    <property type="entry name" value="WD-EF-hand_domain"/>
</dbReference>
<dbReference type="InterPro" id="IPR018247">
    <property type="entry name" value="EF_Hand_1_Ca_BS"/>
</dbReference>
<dbReference type="Pfam" id="PF13202">
    <property type="entry name" value="EF-hand_5"/>
    <property type="match status" value="2"/>
</dbReference>
<name>A0A6G0WLK0_9STRA</name>
<feature type="domain" description="EF-hand" evidence="4">
    <location>
        <begin position="272"/>
        <end position="307"/>
    </location>
</feature>
<dbReference type="Proteomes" id="UP000481153">
    <property type="component" value="Unassembled WGS sequence"/>
</dbReference>
<dbReference type="SMART" id="SM00054">
    <property type="entry name" value="EFh"/>
    <property type="match status" value="3"/>
</dbReference>
<dbReference type="SUPFAM" id="SSF47473">
    <property type="entry name" value="EF-hand"/>
    <property type="match status" value="1"/>
</dbReference>
<dbReference type="InterPro" id="IPR002048">
    <property type="entry name" value="EF_hand_dom"/>
</dbReference>
<dbReference type="Gene3D" id="1.10.238.10">
    <property type="entry name" value="EF-hand"/>
    <property type="match status" value="1"/>
</dbReference>
<evidence type="ECO:0000313" key="6">
    <source>
        <dbReference type="Proteomes" id="UP000481153"/>
    </source>
</evidence>
<feature type="domain" description="EF-hand" evidence="4">
    <location>
        <begin position="1417"/>
        <end position="1452"/>
    </location>
</feature>
<accession>A0A6G0WLK0</accession>
<evidence type="ECO:0000313" key="5">
    <source>
        <dbReference type="EMBL" id="KAF0728159.1"/>
    </source>
</evidence>
<dbReference type="PANTHER" id="PTHR44324:SF4">
    <property type="entry name" value="WD40 REPEAT DOMAIN 95"/>
    <property type="match status" value="1"/>
</dbReference>
<keyword evidence="6" id="KW-1185">Reference proteome</keyword>
<feature type="region of interest" description="Disordered" evidence="3">
    <location>
        <begin position="1093"/>
        <end position="1126"/>
    </location>
</feature>
<evidence type="ECO:0000256" key="2">
    <source>
        <dbReference type="ARBA" id="ARBA00022837"/>
    </source>
</evidence>
<sequence length="1519" mass="169737">MKSDDATSRPPMPWPNVLISNPTAVVHVLTKRLTPPTNVQVYCLLFNSQGQLVEHMDHHTTSKDGAIVQEARNQYGHDQKFVVTLAKVNPGIDVIGFVVSHSDDMIFDPTKALEACSVQCVLHLHNVDEILTHVHGDILCDADFPTSPGRDKAFLFRNAVMVCKLYRDGRQRSHWNFNPTVEGMKCASHCIVGLTRCAQLHLVDIVPDIDIPNVTSLHSIYGICSALSSVEFLAFENMFPVHGFDKQSFATCLCEGMVHSRPELRSEKRIVALLSLLFEMFDQIDINGDGHVDWEEFTSFCVALGMISTKQSKLGSKSVEFAYKPHACHGTKTFPYHMTKLKCFEHLRKIAVLESMSPVISIFDFDGHFLHDMTNIAKSSVMKEGLYVLDMDHVPSKNCYVVAASDRSITLWSILNAVKGQYVQSGKIINHDMAMIVKWCPVLKLCFTSSVKHATLWNLDKCKVEHKLPFHSDFVTDIVELPAATRMFATCSFDHKVAVWEVDRMKVVFEWTKHTQAVTHMDCNGNVLVSCGFEHHAHVWSIATRKHLVMLTGHHDALVDVKLTRQHAAHLFCVTGDASGHFKVWDISRCIVDASKDAAVVLHTYTLGGGGVDTTSSLLSSFAVVPDHKRKTPLPEIWTGNLHVVRLVPDMIASLDSPLQYVLYNQVSHSFTASIAGRITVWSGKSGAIIQEPIVLSNNVDVCGLCFDLPRQRKLFVATRDGSIRMYNPITGVLMDTAKLHGGEILGMIYCERTHCLISNATDDSLSICNDVPGEGRLDPLRTIANVNKNPMTSCAYSSELGFIATGDASGRIRVHDFQRLSFLFSCEHGGNCEVTALAFHKQTCVLFAGYSTGDVHVWHILHGVQSSKSQCIMRLTTTATMSSFVTETPTTTTTGSAINSLCVTEDTDFSFASIVAGDDNGRIHCWPLHLLRQHARGILKLCFEPLPDTMIAYTRGGYNPNLRLSRRQSVSSSPPQKATFAMGNSSQRVTQVVCVAETLTWKAHDAKVLQVQPLQFPGFFYSYDDFGVKLWDAQGDCLGTLQRKYDQDNQTPLEWQYRTSVLFKDNSAEMHALATQILTRVANKEEVVLSEPNDDDNAAAADEVPRAEEQDVTGYLGETKKASPRTFHRTTSLANLKTTTTRTAKTLDDTIGWSHSMENVQVKAEHDTAFSRQSLQDGLKDGVFTQEESLWLERMSRDDHQRRNYETILFPTLLLSPVELKKRYAKQFVKMGHEPIETLPMLRTCDHFAHEMAVKKASKQPRAVQAIEEPSSFLKQHLETRAAAAAMSPGKTRKRRIPMDGHGFVHTTIVPLPALATSPHHDLMTTSTSTPVLLPSREHDRIEKSRDVQQQVRPDVVRDNIVRKMTLCATLRHDVEAPKTLARSGTMSTADKTRRIDPVEWAKAGKNPFGPNYSVRQVLEFGETLLRFDKDLSGDIDQDEWMKIMTAFMTKTQAVDVAVAKDLFASVDLNQDGLISLHELVRVVFCHATKTQWSLMEDFIRRSSHGAHVDQDIKSQSM</sequence>
<evidence type="ECO:0000259" key="4">
    <source>
        <dbReference type="PROSITE" id="PS50222"/>
    </source>
</evidence>
<organism evidence="5 6">
    <name type="scientific">Aphanomyces euteiches</name>
    <dbReference type="NCBI Taxonomy" id="100861"/>
    <lineage>
        <taxon>Eukaryota</taxon>
        <taxon>Sar</taxon>
        <taxon>Stramenopiles</taxon>
        <taxon>Oomycota</taxon>
        <taxon>Saprolegniomycetes</taxon>
        <taxon>Saprolegniales</taxon>
        <taxon>Verrucalvaceae</taxon>
        <taxon>Aphanomyces</taxon>
    </lineage>
</organism>
<dbReference type="Gene3D" id="2.130.10.10">
    <property type="entry name" value="YVTN repeat-like/Quinoprotein amine dehydrogenase"/>
    <property type="match status" value="3"/>
</dbReference>
<dbReference type="PROSITE" id="PS00018">
    <property type="entry name" value="EF_HAND_1"/>
    <property type="match status" value="2"/>
</dbReference>
<proteinExistence type="predicted"/>
<dbReference type="VEuPathDB" id="FungiDB:AeMF1_016671"/>
<comment type="caution">
    <text evidence="5">The sequence shown here is derived from an EMBL/GenBank/DDBJ whole genome shotgun (WGS) entry which is preliminary data.</text>
</comment>
<dbReference type="PROSITE" id="PS50222">
    <property type="entry name" value="EF_HAND_2"/>
    <property type="match status" value="3"/>
</dbReference>
<protein>
    <recommendedName>
        <fullName evidence="4">EF-hand domain-containing protein</fullName>
    </recommendedName>
</protein>
<dbReference type="CDD" id="cd00051">
    <property type="entry name" value="EFh"/>
    <property type="match status" value="1"/>
</dbReference>
<keyword evidence="2" id="KW-0106">Calcium</keyword>
<dbReference type="GO" id="GO:0005509">
    <property type="term" value="F:calcium ion binding"/>
    <property type="evidence" value="ECO:0007669"/>
    <property type="project" value="InterPro"/>
</dbReference>
<dbReference type="SMART" id="SM00320">
    <property type="entry name" value="WD40"/>
    <property type="match status" value="9"/>
</dbReference>
<dbReference type="Gene3D" id="2.60.60.30">
    <property type="entry name" value="sav2460 like domains"/>
    <property type="match status" value="1"/>
</dbReference>
<reference evidence="5 6" key="1">
    <citation type="submission" date="2019-07" db="EMBL/GenBank/DDBJ databases">
        <title>Genomics analysis of Aphanomyces spp. identifies a new class of oomycete effector associated with host adaptation.</title>
        <authorList>
            <person name="Gaulin E."/>
        </authorList>
    </citation>
    <scope>NUCLEOTIDE SEQUENCE [LARGE SCALE GENOMIC DNA]</scope>
    <source>
        <strain evidence="5 6">ATCC 201684</strain>
    </source>
</reference>
<dbReference type="PANTHER" id="PTHR44324">
    <property type="entry name" value="WD40 REPEAT DOMAIN 95"/>
    <property type="match status" value="1"/>
</dbReference>
<dbReference type="EMBL" id="VJMJ01000181">
    <property type="protein sequence ID" value="KAF0728159.1"/>
    <property type="molecule type" value="Genomic_DNA"/>
</dbReference>
<dbReference type="InterPro" id="IPR001680">
    <property type="entry name" value="WD40_rpt"/>
</dbReference>